<accession>A3ZWA4</accession>
<gene>
    <name evidence="2" type="ORF">DSM3645_25934</name>
</gene>
<dbReference type="AlphaFoldDB" id="A3ZWA4"/>
<name>A3ZWA4_9BACT</name>
<dbReference type="Proteomes" id="UP000004358">
    <property type="component" value="Unassembled WGS sequence"/>
</dbReference>
<dbReference type="EMBL" id="AANZ01000015">
    <property type="protein sequence ID" value="EAQ79128.1"/>
    <property type="molecule type" value="Genomic_DNA"/>
</dbReference>
<dbReference type="STRING" id="314230.DSM3645_25934"/>
<feature type="signal peptide" evidence="1">
    <location>
        <begin position="1"/>
        <end position="19"/>
    </location>
</feature>
<dbReference type="RefSeq" id="WP_002653083.1">
    <property type="nucleotide sequence ID" value="NZ_CH672376.1"/>
</dbReference>
<dbReference type="OrthoDB" id="285846at2"/>
<dbReference type="HOGENOM" id="CLU_113730_1_2_0"/>
<reference evidence="2 3" key="1">
    <citation type="submission" date="2006-02" db="EMBL/GenBank/DDBJ databases">
        <authorList>
            <person name="Amann R."/>
            <person name="Ferriera S."/>
            <person name="Johnson J."/>
            <person name="Kravitz S."/>
            <person name="Halpern A."/>
            <person name="Remington K."/>
            <person name="Beeson K."/>
            <person name="Tran B."/>
            <person name="Rogers Y.-H."/>
            <person name="Friedman R."/>
            <person name="Venter J.C."/>
        </authorList>
    </citation>
    <scope>NUCLEOTIDE SEQUENCE [LARGE SCALE GENOMIC DNA]</scope>
    <source>
        <strain evidence="2 3">DSM 3645</strain>
    </source>
</reference>
<comment type="caution">
    <text evidence="2">The sequence shown here is derived from an EMBL/GenBank/DDBJ whole genome shotgun (WGS) entry which is preliminary data.</text>
</comment>
<evidence type="ECO:0000256" key="1">
    <source>
        <dbReference type="SAM" id="SignalP"/>
    </source>
</evidence>
<evidence type="ECO:0000313" key="2">
    <source>
        <dbReference type="EMBL" id="EAQ79128.1"/>
    </source>
</evidence>
<protein>
    <recommendedName>
        <fullName evidence="4">Carboxypeptidase regulatory-like domain-containing protein</fullName>
    </recommendedName>
</protein>
<feature type="chain" id="PRO_5002665176" description="Carboxypeptidase regulatory-like domain-containing protein" evidence="1">
    <location>
        <begin position="20"/>
        <end position="128"/>
    </location>
</feature>
<evidence type="ECO:0000313" key="3">
    <source>
        <dbReference type="Proteomes" id="UP000004358"/>
    </source>
</evidence>
<dbReference type="PROSITE" id="PS51257">
    <property type="entry name" value="PROKAR_LIPOPROTEIN"/>
    <property type="match status" value="1"/>
</dbReference>
<evidence type="ECO:0008006" key="4">
    <source>
        <dbReference type="Google" id="ProtNLM"/>
    </source>
</evidence>
<proteinExistence type="predicted"/>
<organism evidence="2 3">
    <name type="scientific">Blastopirellula marina DSM 3645</name>
    <dbReference type="NCBI Taxonomy" id="314230"/>
    <lineage>
        <taxon>Bacteria</taxon>
        <taxon>Pseudomonadati</taxon>
        <taxon>Planctomycetota</taxon>
        <taxon>Planctomycetia</taxon>
        <taxon>Pirellulales</taxon>
        <taxon>Pirellulaceae</taxon>
        <taxon>Blastopirellula</taxon>
    </lineage>
</organism>
<sequence length="128" mass="13780">MSSKQIALSLCTLPLLMFAIGCGQGGATVRGKVQFEDGSPLTQGELIFDSGTYSEIAPIDDQGNFTIAKGLPDGNYKIIVQGASEGDYTAPKMLIDKRYIDYRSTDLELNVEGSASDIVLTVDRPKKK</sequence>
<keyword evidence="1" id="KW-0732">Signal</keyword>